<gene>
    <name evidence="1" type="ORF">SAMN05443292_2411</name>
</gene>
<proteinExistence type="predicted"/>
<sequence>MKKKTSNFLYFTILIFSSFLVINSCGNRQETVSCFPNSPINVTLNLSLPLNQNLQNTGSFIYVNEQSSGTRGIIVVRTTNGFKAYDRNAPHICPDANTTLEVQNTTKIVCPKDGATWILITGEPITISQVPPKTYPTNYDSSTNILTIYN</sequence>
<evidence type="ECO:0008006" key="3">
    <source>
        <dbReference type="Google" id="ProtNLM"/>
    </source>
</evidence>
<evidence type="ECO:0000313" key="1">
    <source>
        <dbReference type="EMBL" id="SFI39662.1"/>
    </source>
</evidence>
<keyword evidence="2" id="KW-1185">Reference proteome</keyword>
<protein>
    <recommendedName>
        <fullName evidence="3">Rieske domain-containing protein</fullName>
    </recommendedName>
</protein>
<evidence type="ECO:0000313" key="2">
    <source>
        <dbReference type="Proteomes" id="UP000198931"/>
    </source>
</evidence>
<accession>A0A1I3HVH3</accession>
<name>A0A1I3HVH3_9FLAO</name>
<reference evidence="1 2" key="1">
    <citation type="submission" date="2016-10" db="EMBL/GenBank/DDBJ databases">
        <authorList>
            <person name="de Groot N.N."/>
        </authorList>
    </citation>
    <scope>NUCLEOTIDE SEQUENCE [LARGE SCALE GENOMIC DNA]</scope>
    <source>
        <strain evidence="1 2">DSM 26000</strain>
    </source>
</reference>
<dbReference type="OrthoDB" id="1272144at2"/>
<dbReference type="AlphaFoldDB" id="A0A1I3HVH3"/>
<dbReference type="RefSeq" id="WP_090080969.1">
    <property type="nucleotide sequence ID" value="NZ_FOQT01000004.1"/>
</dbReference>
<dbReference type="EMBL" id="FOQT01000004">
    <property type="protein sequence ID" value="SFI39662.1"/>
    <property type="molecule type" value="Genomic_DNA"/>
</dbReference>
<dbReference type="STRING" id="1125876.SAMN05443292_2411"/>
<dbReference type="Proteomes" id="UP000198931">
    <property type="component" value="Unassembled WGS sequence"/>
</dbReference>
<organism evidence="1 2">
    <name type="scientific">Halpernia frigidisoli</name>
    <dbReference type="NCBI Taxonomy" id="1125876"/>
    <lineage>
        <taxon>Bacteria</taxon>
        <taxon>Pseudomonadati</taxon>
        <taxon>Bacteroidota</taxon>
        <taxon>Flavobacteriia</taxon>
        <taxon>Flavobacteriales</taxon>
        <taxon>Weeksellaceae</taxon>
        <taxon>Chryseobacterium group</taxon>
        <taxon>Halpernia</taxon>
    </lineage>
</organism>